<dbReference type="InterPro" id="IPR008257">
    <property type="entry name" value="Pept_M19"/>
</dbReference>
<evidence type="ECO:0000256" key="1">
    <source>
        <dbReference type="SAM" id="Phobius"/>
    </source>
</evidence>
<gene>
    <name evidence="2" type="ORF">H8689_10925</name>
</gene>
<dbReference type="Pfam" id="PF01244">
    <property type="entry name" value="Peptidase_M19"/>
    <property type="match status" value="1"/>
</dbReference>
<comment type="caution">
    <text evidence="2">The sequence shown here is derived from an EMBL/GenBank/DDBJ whole genome shotgun (WGS) entry which is preliminary data.</text>
</comment>
<proteinExistence type="predicted"/>
<keyword evidence="1" id="KW-0472">Membrane</keyword>
<keyword evidence="1" id="KW-0812">Transmembrane</keyword>
<keyword evidence="3" id="KW-1185">Reference proteome</keyword>
<dbReference type="CDD" id="cd01301">
    <property type="entry name" value="rDP_like"/>
    <property type="match status" value="1"/>
</dbReference>
<accession>A0A926F4A4</accession>
<reference evidence="2 3" key="1">
    <citation type="submission" date="2020-08" db="EMBL/GenBank/DDBJ databases">
        <title>Genome public.</title>
        <authorList>
            <person name="Liu C."/>
            <person name="Sun Q."/>
        </authorList>
    </citation>
    <scope>NUCLEOTIDE SEQUENCE [LARGE SCALE GENOMIC DNA]</scope>
    <source>
        <strain evidence="2 3">NSJ-26</strain>
    </source>
</reference>
<dbReference type="Gene3D" id="3.20.20.140">
    <property type="entry name" value="Metal-dependent hydrolases"/>
    <property type="match status" value="1"/>
</dbReference>
<sequence length="483" mass="55140">MNKDKVQLLILIFLICIIIIIYITQFKGDDYKMDLQESKSILKKNINPIIVDGHNDTMMKVIDNKTWLPKVNIGRSTDNHIDILKLKKGGLNVPFFAAFTHGYYENTTKSISRTLATINALYWTEKNNPDTFKITTSIKDILAATKDNKIAAVPTIEGAYSLDKYNGIELLNQYYDLGIRVLSLTWNYSNELGEGANRIYGDPLKTESKGGLTNLGRQVIQEMNKIGMVLDVSHLAESTFWDVISTTDAPIIASHSGVYALKEHPRNLNDKQLFALKENGGVVAVVLCSEFLTNNEQAYISDFVDHIDYIVKLIGVDHVGIGSDFDGSRIPIDLKDSSQIYKITQELLRREYGEKDIEKILGKNLLRVLEQVENRKKPRKINHNIEIIPEYKMGQIIKNRTPILKSRIKGEISDIDVEKSRIVLDGIPYRLDYDYELSTVYYKVKKPLEERFHVVSFEIYNNTGMVKKDTIIFYIQDKNNSAE</sequence>
<dbReference type="PANTHER" id="PTHR10443:SF12">
    <property type="entry name" value="DIPEPTIDASE"/>
    <property type="match status" value="1"/>
</dbReference>
<dbReference type="InterPro" id="IPR032466">
    <property type="entry name" value="Metal_Hydrolase"/>
</dbReference>
<organism evidence="2 3">
    <name type="scientific">Wansuia hejianensis</name>
    <dbReference type="NCBI Taxonomy" id="2763667"/>
    <lineage>
        <taxon>Bacteria</taxon>
        <taxon>Bacillati</taxon>
        <taxon>Bacillota</taxon>
        <taxon>Clostridia</taxon>
        <taxon>Lachnospirales</taxon>
        <taxon>Lachnospiraceae</taxon>
        <taxon>Wansuia</taxon>
    </lineage>
</organism>
<feature type="transmembrane region" description="Helical" evidence="1">
    <location>
        <begin position="6"/>
        <end position="24"/>
    </location>
</feature>
<dbReference type="EMBL" id="JACRTK010000004">
    <property type="protein sequence ID" value="MBC8591624.1"/>
    <property type="molecule type" value="Genomic_DNA"/>
</dbReference>
<dbReference type="Proteomes" id="UP000601522">
    <property type="component" value="Unassembled WGS sequence"/>
</dbReference>
<dbReference type="SUPFAM" id="SSF51556">
    <property type="entry name" value="Metallo-dependent hydrolases"/>
    <property type="match status" value="1"/>
</dbReference>
<dbReference type="PANTHER" id="PTHR10443">
    <property type="entry name" value="MICROSOMAL DIPEPTIDASE"/>
    <property type="match status" value="1"/>
</dbReference>
<keyword evidence="1" id="KW-1133">Transmembrane helix</keyword>
<evidence type="ECO:0000313" key="3">
    <source>
        <dbReference type="Proteomes" id="UP000601522"/>
    </source>
</evidence>
<evidence type="ECO:0000313" key="2">
    <source>
        <dbReference type="EMBL" id="MBC8591624.1"/>
    </source>
</evidence>
<dbReference type="GO" id="GO:0006508">
    <property type="term" value="P:proteolysis"/>
    <property type="evidence" value="ECO:0007669"/>
    <property type="project" value="InterPro"/>
</dbReference>
<protein>
    <submittedName>
        <fullName evidence="2">Membrane dipeptidase</fullName>
    </submittedName>
</protein>
<dbReference type="PROSITE" id="PS51365">
    <property type="entry name" value="RENAL_DIPEPTIDASE_2"/>
    <property type="match status" value="1"/>
</dbReference>
<dbReference type="RefSeq" id="WP_249324481.1">
    <property type="nucleotide sequence ID" value="NZ_JACRTK010000004.1"/>
</dbReference>
<dbReference type="AlphaFoldDB" id="A0A926F4A4"/>
<dbReference type="GO" id="GO:0070573">
    <property type="term" value="F:metallodipeptidase activity"/>
    <property type="evidence" value="ECO:0007669"/>
    <property type="project" value="InterPro"/>
</dbReference>
<name>A0A926F4A4_9FIRM</name>